<dbReference type="Proteomes" id="UP000092583">
    <property type="component" value="Unassembled WGS sequence"/>
</dbReference>
<dbReference type="GO" id="GO:0018580">
    <property type="term" value="F:nitronate monooxygenase activity"/>
    <property type="evidence" value="ECO:0007669"/>
    <property type="project" value="InterPro"/>
</dbReference>
<dbReference type="SUPFAM" id="SSF51412">
    <property type="entry name" value="Inosine monophosphate dehydrogenase (IMPDH)"/>
    <property type="match status" value="1"/>
</dbReference>
<dbReference type="InterPro" id="IPR004136">
    <property type="entry name" value="NMO"/>
</dbReference>
<evidence type="ECO:0000256" key="4">
    <source>
        <dbReference type="ARBA" id="ARBA00022643"/>
    </source>
</evidence>
<comment type="cofactor">
    <cofactor evidence="1">
        <name>FMN</name>
        <dbReference type="ChEBI" id="CHEBI:58210"/>
    </cofactor>
</comment>
<dbReference type="AlphaFoldDB" id="A0A1B9J2W7"/>
<sequence length="369" mass="40107">MSPPLPISSFVKSHLSRLNLVYPIIQAPMAGVSTPQLASTISNAGALGSIGLGASTPSQARQMILNTQNFSRKDKPFNVNLFVHQHPNSDSQIIKRWLDTLKPHFEKYGGNSPDQLNVIYKSFMDNAEMVDILLELKPPIISFHFGLPSLEVLDKLKENGAILMTTATSLEEGRMIERTGKVDYIIAQGWEAGGHRGIFNPIGEDQQLSTFVLTSLLVKQLDTPIIAAGGIMTGHHVRSYLDIGAVAVQLGTAFVGCAESSADQGYKDALFSSKSERTKMTKVISGRPARSLVNKFTQLEDQVEKEGRVDIPDYPITYDAGKALHALAKSKGEYGYGAQWAGQGAPLARKMGAGELLDVLVKEWVGEGR</sequence>
<dbReference type="Pfam" id="PF03060">
    <property type="entry name" value="NMO"/>
    <property type="match status" value="1"/>
</dbReference>
<evidence type="ECO:0000256" key="6">
    <source>
        <dbReference type="ARBA" id="ARBA00023002"/>
    </source>
</evidence>
<dbReference type="PANTHER" id="PTHR42747">
    <property type="entry name" value="NITRONATE MONOOXYGENASE-RELATED"/>
    <property type="match status" value="1"/>
</dbReference>
<evidence type="ECO:0000256" key="1">
    <source>
        <dbReference type="ARBA" id="ARBA00001917"/>
    </source>
</evidence>
<evidence type="ECO:0000313" key="9">
    <source>
        <dbReference type="Proteomes" id="UP000092583"/>
    </source>
</evidence>
<dbReference type="Gene3D" id="3.20.20.70">
    <property type="entry name" value="Aldolase class I"/>
    <property type="match status" value="1"/>
</dbReference>
<dbReference type="OrthoDB" id="412383at2759"/>
<evidence type="ECO:0000256" key="2">
    <source>
        <dbReference type="ARBA" id="ARBA00009881"/>
    </source>
</evidence>
<dbReference type="InterPro" id="IPR001295">
    <property type="entry name" value="Dihydroorotate_DH_CS"/>
</dbReference>
<reference evidence="8 9" key="1">
    <citation type="submission" date="2013-07" db="EMBL/GenBank/DDBJ databases">
        <title>The Genome Sequence of Kwoniella mangroviensis CBS10435.</title>
        <authorList>
            <consortium name="The Broad Institute Genome Sequencing Platform"/>
            <person name="Cuomo C."/>
            <person name="Litvintseva A."/>
            <person name="Chen Y."/>
            <person name="Heitman J."/>
            <person name="Sun S."/>
            <person name="Springer D."/>
            <person name="Dromer F."/>
            <person name="Young S.K."/>
            <person name="Zeng Q."/>
            <person name="Gargeya S."/>
            <person name="Fitzgerald M."/>
            <person name="Abouelleil A."/>
            <person name="Alvarado L."/>
            <person name="Berlin A.M."/>
            <person name="Chapman S.B."/>
            <person name="Dewar J."/>
            <person name="Goldberg J."/>
            <person name="Griggs A."/>
            <person name="Gujja S."/>
            <person name="Hansen M."/>
            <person name="Howarth C."/>
            <person name="Imamovic A."/>
            <person name="Larimer J."/>
            <person name="McCowan C."/>
            <person name="Murphy C."/>
            <person name="Pearson M."/>
            <person name="Priest M."/>
            <person name="Roberts A."/>
            <person name="Saif S."/>
            <person name="Shea T."/>
            <person name="Sykes S."/>
            <person name="Wortman J."/>
            <person name="Nusbaum C."/>
            <person name="Birren B."/>
        </authorList>
    </citation>
    <scope>NUCLEOTIDE SEQUENCE [LARGE SCALE GENOMIC DNA]</scope>
    <source>
        <strain evidence="8 9">CBS 10435</strain>
    </source>
</reference>
<evidence type="ECO:0000256" key="5">
    <source>
        <dbReference type="ARBA" id="ARBA00022741"/>
    </source>
</evidence>
<comment type="similarity">
    <text evidence="2">Belongs to the nitronate monooxygenase family. NMO class I subfamily.</text>
</comment>
<keyword evidence="5" id="KW-0547">Nucleotide-binding</keyword>
<organism evidence="8 9">
    <name type="scientific">Kwoniella mangroviensis CBS 10435</name>
    <dbReference type="NCBI Taxonomy" id="1331196"/>
    <lineage>
        <taxon>Eukaryota</taxon>
        <taxon>Fungi</taxon>
        <taxon>Dikarya</taxon>
        <taxon>Basidiomycota</taxon>
        <taxon>Agaricomycotina</taxon>
        <taxon>Tremellomycetes</taxon>
        <taxon>Tremellales</taxon>
        <taxon>Cryptococcaceae</taxon>
        <taxon>Kwoniella</taxon>
    </lineage>
</organism>
<dbReference type="GO" id="GO:0016627">
    <property type="term" value="F:oxidoreductase activity, acting on the CH-CH group of donors"/>
    <property type="evidence" value="ECO:0007669"/>
    <property type="project" value="InterPro"/>
</dbReference>
<evidence type="ECO:0000313" key="8">
    <source>
        <dbReference type="EMBL" id="OCF62132.1"/>
    </source>
</evidence>
<gene>
    <name evidence="8" type="ORF">L486_01799</name>
</gene>
<keyword evidence="9" id="KW-1185">Reference proteome</keyword>
<keyword evidence="7" id="KW-0503">Monooxygenase</keyword>
<name>A0A1B9J2W7_9TREE</name>
<evidence type="ECO:0000256" key="7">
    <source>
        <dbReference type="ARBA" id="ARBA00023033"/>
    </source>
</evidence>
<dbReference type="FunFam" id="3.20.20.70:FF:000154">
    <property type="entry name" value="Probable nitronate monooxygenase"/>
    <property type="match status" value="1"/>
</dbReference>
<dbReference type="CDD" id="cd04730">
    <property type="entry name" value="NPD_like"/>
    <property type="match status" value="1"/>
</dbReference>
<accession>A0A1B9J2W7</accession>
<dbReference type="GO" id="GO:0006207">
    <property type="term" value="P:'de novo' pyrimidine nucleobase biosynthetic process"/>
    <property type="evidence" value="ECO:0007669"/>
    <property type="project" value="InterPro"/>
</dbReference>
<keyword evidence="3" id="KW-0285">Flavoprotein</keyword>
<dbReference type="PANTHER" id="PTHR42747:SF3">
    <property type="entry name" value="NITRONATE MONOOXYGENASE-RELATED"/>
    <property type="match status" value="1"/>
</dbReference>
<evidence type="ECO:0000256" key="3">
    <source>
        <dbReference type="ARBA" id="ARBA00022630"/>
    </source>
</evidence>
<dbReference type="InterPro" id="IPR013785">
    <property type="entry name" value="Aldolase_TIM"/>
</dbReference>
<dbReference type="PROSITE" id="PS00912">
    <property type="entry name" value="DHODEHASE_2"/>
    <property type="match status" value="1"/>
</dbReference>
<keyword evidence="6" id="KW-0560">Oxidoreductase</keyword>
<dbReference type="EMBL" id="KI669459">
    <property type="protein sequence ID" value="OCF62132.1"/>
    <property type="molecule type" value="Genomic_DNA"/>
</dbReference>
<protein>
    <submittedName>
        <fullName evidence="8">Uncharacterized protein</fullName>
    </submittedName>
</protein>
<dbReference type="STRING" id="1331196.A0A1B9J2W7"/>
<dbReference type="GO" id="GO:0000166">
    <property type="term" value="F:nucleotide binding"/>
    <property type="evidence" value="ECO:0007669"/>
    <property type="project" value="UniProtKB-KW"/>
</dbReference>
<reference evidence="9" key="2">
    <citation type="submission" date="2013-12" db="EMBL/GenBank/DDBJ databases">
        <title>Evolution of pathogenesis and genome organization in the Tremellales.</title>
        <authorList>
            <person name="Cuomo C."/>
            <person name="Litvintseva A."/>
            <person name="Heitman J."/>
            <person name="Chen Y."/>
            <person name="Sun S."/>
            <person name="Springer D."/>
            <person name="Dromer F."/>
            <person name="Young S."/>
            <person name="Zeng Q."/>
            <person name="Chapman S."/>
            <person name="Gujja S."/>
            <person name="Saif S."/>
            <person name="Birren B."/>
        </authorList>
    </citation>
    <scope>NUCLEOTIDE SEQUENCE [LARGE SCALE GENOMIC DNA]</scope>
    <source>
        <strain evidence="9">CBS 10435</strain>
    </source>
</reference>
<keyword evidence="4" id="KW-0288">FMN</keyword>
<proteinExistence type="inferred from homology"/>